<evidence type="ECO:0000313" key="3">
    <source>
        <dbReference type="EMBL" id="MCY0093032.1"/>
    </source>
</evidence>
<sequence>MALTAHEIASFVKWRLTPVRYMGRMRYIRPHHLFKAPRPQSPVGLEVEQHGYATGPVRTGAELEELKQTFLPRSPERKPDGLKAPFVNLSRSEDFTVDNPLCRLAFSREVFDVALDYFGGRLRLDSLQVLYSFPDDGVMKESQKWHLDYGDSRSLHCVMYLTDVVDDAGGPFVFIDKQASKRVGRGLTIRRIPDDQLVVESGHAEQKTIYGEAGSSVWIDPAACYHYGSRCKTPRVAVFVTFNSDAPFVAPVPLVRDNAAKIAEVGKKLRPDLDPKIFDRLLGF</sequence>
<accession>A0ABT3YBD9</accession>
<evidence type="ECO:0000259" key="2">
    <source>
        <dbReference type="PROSITE" id="PS51471"/>
    </source>
</evidence>
<reference evidence="3" key="1">
    <citation type="submission" date="2022-10" db="EMBL/GenBank/DDBJ databases">
        <title>Hoeflea sp. J2-29, isolated from marine algae.</title>
        <authorList>
            <person name="Kristyanto S."/>
            <person name="Kim J.M."/>
            <person name="Jeon C.O."/>
        </authorList>
    </citation>
    <scope>NUCLEOTIDE SEQUENCE</scope>
    <source>
        <strain evidence="3">J2-29</strain>
    </source>
</reference>
<dbReference type="Proteomes" id="UP001081283">
    <property type="component" value="Unassembled WGS sequence"/>
</dbReference>
<gene>
    <name evidence="3" type="ORF">OEG82_03145</name>
</gene>
<name>A0ABT3YBD9_9HYPH</name>
<feature type="domain" description="Fe2OG dioxygenase" evidence="2">
    <location>
        <begin position="123"/>
        <end position="244"/>
    </location>
</feature>
<keyword evidence="1" id="KW-0479">Metal-binding</keyword>
<organism evidence="3 4">
    <name type="scientific">Hoeflea ulvae</name>
    <dbReference type="NCBI Taxonomy" id="2983764"/>
    <lineage>
        <taxon>Bacteria</taxon>
        <taxon>Pseudomonadati</taxon>
        <taxon>Pseudomonadota</taxon>
        <taxon>Alphaproteobacteria</taxon>
        <taxon>Hyphomicrobiales</taxon>
        <taxon>Rhizobiaceae</taxon>
        <taxon>Hoeflea</taxon>
    </lineage>
</organism>
<keyword evidence="1" id="KW-0408">Iron</keyword>
<dbReference type="RefSeq" id="WP_267611012.1">
    <property type="nucleotide sequence ID" value="NZ_JAOVZQ010000001.1"/>
</dbReference>
<keyword evidence="1" id="KW-0560">Oxidoreductase</keyword>
<dbReference type="EMBL" id="JAOVZQ010000001">
    <property type="protein sequence ID" value="MCY0093032.1"/>
    <property type="molecule type" value="Genomic_DNA"/>
</dbReference>
<proteinExistence type="inferred from homology"/>
<dbReference type="Gene3D" id="2.60.120.620">
    <property type="entry name" value="q2cbj1_9rhob like domain"/>
    <property type="match status" value="1"/>
</dbReference>
<dbReference type="InterPro" id="IPR005123">
    <property type="entry name" value="Oxoglu/Fe-dep_dioxygenase_dom"/>
</dbReference>
<evidence type="ECO:0000256" key="1">
    <source>
        <dbReference type="RuleBase" id="RU003682"/>
    </source>
</evidence>
<comment type="similarity">
    <text evidence="1">Belongs to the iron/ascorbate-dependent oxidoreductase family.</text>
</comment>
<dbReference type="PROSITE" id="PS51471">
    <property type="entry name" value="FE2OG_OXY"/>
    <property type="match status" value="1"/>
</dbReference>
<dbReference type="SUPFAM" id="SSF51197">
    <property type="entry name" value="Clavaminate synthase-like"/>
    <property type="match status" value="1"/>
</dbReference>
<evidence type="ECO:0000313" key="4">
    <source>
        <dbReference type="Proteomes" id="UP001081283"/>
    </source>
</evidence>
<keyword evidence="4" id="KW-1185">Reference proteome</keyword>
<protein>
    <recommendedName>
        <fullName evidence="2">Fe2OG dioxygenase domain-containing protein</fullName>
    </recommendedName>
</protein>
<comment type="caution">
    <text evidence="3">The sequence shown here is derived from an EMBL/GenBank/DDBJ whole genome shotgun (WGS) entry which is preliminary data.</text>
</comment>